<sequence length="63" mass="7198">MKKPMKQSEKKIKKFIAQPLGMTRFPVKPFEKKLKIGMFRVYPGQNSQIKILAIPLTPIQGAV</sequence>
<keyword evidence="2" id="KW-1185">Reference proteome</keyword>
<dbReference type="EMBL" id="BAAAZK010000002">
    <property type="protein sequence ID" value="GAA4171565.1"/>
    <property type="molecule type" value="Genomic_DNA"/>
</dbReference>
<protein>
    <submittedName>
        <fullName evidence="1">Uncharacterized protein</fullName>
    </submittedName>
</protein>
<name>A0ABP7ZVU5_9SPHI</name>
<accession>A0ABP7ZVU5</accession>
<evidence type="ECO:0000313" key="2">
    <source>
        <dbReference type="Proteomes" id="UP001500167"/>
    </source>
</evidence>
<organism evidence="1 2">
    <name type="scientific">Sphingobacterium ginsenosidimutans</name>
    <dbReference type="NCBI Taxonomy" id="687845"/>
    <lineage>
        <taxon>Bacteria</taxon>
        <taxon>Pseudomonadati</taxon>
        <taxon>Bacteroidota</taxon>
        <taxon>Sphingobacteriia</taxon>
        <taxon>Sphingobacteriales</taxon>
        <taxon>Sphingobacteriaceae</taxon>
        <taxon>Sphingobacterium</taxon>
    </lineage>
</organism>
<reference evidence="2" key="1">
    <citation type="journal article" date="2019" name="Int. J. Syst. Evol. Microbiol.">
        <title>The Global Catalogue of Microorganisms (GCM) 10K type strain sequencing project: providing services to taxonomists for standard genome sequencing and annotation.</title>
        <authorList>
            <consortium name="The Broad Institute Genomics Platform"/>
            <consortium name="The Broad Institute Genome Sequencing Center for Infectious Disease"/>
            <person name="Wu L."/>
            <person name="Ma J."/>
        </authorList>
    </citation>
    <scope>NUCLEOTIDE SEQUENCE [LARGE SCALE GENOMIC DNA]</scope>
    <source>
        <strain evidence="2">JCM 16722</strain>
    </source>
</reference>
<dbReference type="Proteomes" id="UP001500167">
    <property type="component" value="Unassembled WGS sequence"/>
</dbReference>
<comment type="caution">
    <text evidence="1">The sequence shown here is derived from an EMBL/GenBank/DDBJ whole genome shotgun (WGS) entry which is preliminary data.</text>
</comment>
<proteinExistence type="predicted"/>
<gene>
    <name evidence="1" type="ORF">GCM10022218_11810</name>
</gene>
<evidence type="ECO:0000313" key="1">
    <source>
        <dbReference type="EMBL" id="GAA4171565.1"/>
    </source>
</evidence>